<protein>
    <submittedName>
        <fullName evidence="1">Uncharacterized protein</fullName>
    </submittedName>
</protein>
<keyword evidence="2" id="KW-1185">Reference proteome</keyword>
<dbReference type="Proteomes" id="UP000075901">
    <property type="component" value="Unassembled WGS sequence"/>
</dbReference>
<evidence type="ECO:0000313" key="1">
    <source>
        <dbReference type="EnsemblMetazoa" id="AMAM005440-PA"/>
    </source>
</evidence>
<proteinExistence type="predicted"/>
<accession>A0A182SEY7</accession>
<sequence>MLLVVYSSSWLAINASQRHLVQRVLHAAPGTCSSMGSIVDGCRHTTVPCSSVIVDTVHGTGDTGDDGDITAVVELVVVVVVAAAAVATVEQDDVVEDVDIELDDWDCVDVEGEPELSR</sequence>
<dbReference type="AlphaFoldDB" id="A0A182SEY7"/>
<name>A0A182SEY7_9DIPT</name>
<reference evidence="2" key="1">
    <citation type="submission" date="2013-09" db="EMBL/GenBank/DDBJ databases">
        <title>The Genome Sequence of Anopheles maculatus species B.</title>
        <authorList>
            <consortium name="The Broad Institute Genomics Platform"/>
            <person name="Neafsey D.E."/>
            <person name="Besansky N."/>
            <person name="Howell P."/>
            <person name="Walton C."/>
            <person name="Young S.K."/>
            <person name="Zeng Q."/>
            <person name="Gargeya S."/>
            <person name="Fitzgerald M."/>
            <person name="Haas B."/>
            <person name="Abouelleil A."/>
            <person name="Allen A.W."/>
            <person name="Alvarado L."/>
            <person name="Arachchi H.M."/>
            <person name="Berlin A.M."/>
            <person name="Chapman S.B."/>
            <person name="Gainer-Dewar J."/>
            <person name="Goldberg J."/>
            <person name="Griggs A."/>
            <person name="Gujja S."/>
            <person name="Hansen M."/>
            <person name="Howarth C."/>
            <person name="Imamovic A."/>
            <person name="Ireland A."/>
            <person name="Larimer J."/>
            <person name="McCowan C."/>
            <person name="Murphy C."/>
            <person name="Pearson M."/>
            <person name="Poon T.W."/>
            <person name="Priest M."/>
            <person name="Roberts A."/>
            <person name="Saif S."/>
            <person name="Shea T."/>
            <person name="Sisk P."/>
            <person name="Sykes S."/>
            <person name="Wortman J."/>
            <person name="Nusbaum C."/>
            <person name="Birren B."/>
        </authorList>
    </citation>
    <scope>NUCLEOTIDE SEQUENCE [LARGE SCALE GENOMIC DNA]</scope>
    <source>
        <strain evidence="2">maculatus3</strain>
    </source>
</reference>
<dbReference type="EnsemblMetazoa" id="AMAM005440-RA">
    <property type="protein sequence ID" value="AMAM005440-PA"/>
    <property type="gene ID" value="AMAM005440"/>
</dbReference>
<dbReference type="VEuPathDB" id="VectorBase:AMAM005440"/>
<evidence type="ECO:0000313" key="2">
    <source>
        <dbReference type="Proteomes" id="UP000075901"/>
    </source>
</evidence>
<organism evidence="1 2">
    <name type="scientific">Anopheles maculatus</name>
    <dbReference type="NCBI Taxonomy" id="74869"/>
    <lineage>
        <taxon>Eukaryota</taxon>
        <taxon>Metazoa</taxon>
        <taxon>Ecdysozoa</taxon>
        <taxon>Arthropoda</taxon>
        <taxon>Hexapoda</taxon>
        <taxon>Insecta</taxon>
        <taxon>Pterygota</taxon>
        <taxon>Neoptera</taxon>
        <taxon>Endopterygota</taxon>
        <taxon>Diptera</taxon>
        <taxon>Nematocera</taxon>
        <taxon>Culicoidea</taxon>
        <taxon>Culicidae</taxon>
        <taxon>Anophelinae</taxon>
        <taxon>Anopheles</taxon>
        <taxon>Anopheles maculatus group</taxon>
    </lineage>
</organism>
<reference evidence="1" key="2">
    <citation type="submission" date="2020-05" db="UniProtKB">
        <authorList>
            <consortium name="EnsemblMetazoa"/>
        </authorList>
    </citation>
    <scope>IDENTIFICATION</scope>
    <source>
        <strain evidence="1">maculatus3</strain>
    </source>
</reference>